<feature type="compositionally biased region" description="Basic and acidic residues" evidence="11">
    <location>
        <begin position="151"/>
        <end position="161"/>
    </location>
</feature>
<dbReference type="InterPro" id="IPR017907">
    <property type="entry name" value="Znf_RING_CS"/>
</dbReference>
<comment type="similarity">
    <text evidence="10">Belongs to the Hakai family.</text>
</comment>
<keyword evidence="6" id="KW-0863">Zinc-finger</keyword>
<evidence type="ECO:0000256" key="11">
    <source>
        <dbReference type="SAM" id="MobiDB-lite"/>
    </source>
</evidence>
<dbReference type="GO" id="GO:0005634">
    <property type="term" value="C:nucleus"/>
    <property type="evidence" value="ECO:0007669"/>
    <property type="project" value="UniProtKB-SubCell"/>
</dbReference>
<evidence type="ECO:0000256" key="5">
    <source>
        <dbReference type="ARBA" id="ARBA00022723"/>
    </source>
</evidence>
<evidence type="ECO:0000256" key="4">
    <source>
        <dbReference type="ARBA" id="ARBA00022679"/>
    </source>
</evidence>
<dbReference type="Proteomes" id="UP001642360">
    <property type="component" value="Unassembled WGS sequence"/>
</dbReference>
<dbReference type="EMBL" id="CAUOFW020000225">
    <property type="protein sequence ID" value="CAK9133919.1"/>
    <property type="molecule type" value="Genomic_DNA"/>
</dbReference>
<reference evidence="13 14" key="1">
    <citation type="submission" date="2024-02" db="EMBL/GenBank/DDBJ databases">
        <authorList>
            <person name="Vignale AGUSTIN F."/>
            <person name="Sosa J E."/>
            <person name="Modenutti C."/>
        </authorList>
    </citation>
    <scope>NUCLEOTIDE SEQUENCE [LARGE SCALE GENOMIC DNA]</scope>
</reference>
<dbReference type="Gene3D" id="3.30.40.10">
    <property type="entry name" value="Zinc/RING finger domain, C3HC4 (zinc finger)"/>
    <property type="match status" value="1"/>
</dbReference>
<keyword evidence="7" id="KW-0833">Ubl conjugation pathway</keyword>
<protein>
    <recommendedName>
        <fullName evidence="3">RING-type E3 ubiquitin transferase</fullName>
        <ecNumber evidence="3">2.3.2.27</ecNumber>
    </recommendedName>
</protein>
<evidence type="ECO:0000256" key="7">
    <source>
        <dbReference type="ARBA" id="ARBA00022786"/>
    </source>
</evidence>
<dbReference type="GO" id="GO:0008270">
    <property type="term" value="F:zinc ion binding"/>
    <property type="evidence" value="ECO:0007669"/>
    <property type="project" value="UniProtKB-KW"/>
</dbReference>
<evidence type="ECO:0000256" key="6">
    <source>
        <dbReference type="ARBA" id="ARBA00022771"/>
    </source>
</evidence>
<dbReference type="AlphaFoldDB" id="A0ABC8QMP0"/>
<evidence type="ECO:0000256" key="2">
    <source>
        <dbReference type="ARBA" id="ARBA00004123"/>
    </source>
</evidence>
<evidence type="ECO:0000313" key="13">
    <source>
        <dbReference type="EMBL" id="CAK9133919.1"/>
    </source>
</evidence>
<evidence type="ECO:0000259" key="12">
    <source>
        <dbReference type="PROSITE" id="PS00028"/>
    </source>
</evidence>
<feature type="region of interest" description="Disordered" evidence="11">
    <location>
        <begin position="208"/>
        <end position="272"/>
    </location>
</feature>
<name>A0ABC8QMP0_9AQUA</name>
<dbReference type="EC" id="2.3.2.27" evidence="3"/>
<keyword evidence="5" id="KW-0479">Metal-binding</keyword>
<evidence type="ECO:0000313" key="14">
    <source>
        <dbReference type="Proteomes" id="UP001642360"/>
    </source>
</evidence>
<dbReference type="PANTHER" id="PTHR13480:SF0">
    <property type="entry name" value="E3 UBIQUITIN-PROTEIN LIGASE HAKAI"/>
    <property type="match status" value="1"/>
</dbReference>
<dbReference type="InterPro" id="IPR013083">
    <property type="entry name" value="Znf_RING/FYVE/PHD"/>
</dbReference>
<comment type="caution">
    <text evidence="13">The sequence shown here is derived from an EMBL/GenBank/DDBJ whole genome shotgun (WGS) entry which is preliminary data.</text>
</comment>
<feature type="region of interest" description="Disordered" evidence="11">
    <location>
        <begin position="151"/>
        <end position="196"/>
    </location>
</feature>
<dbReference type="CDD" id="cd16508">
    <property type="entry name" value="RING-HC_HAKAI-like"/>
    <property type="match status" value="1"/>
</dbReference>
<evidence type="ECO:0000256" key="9">
    <source>
        <dbReference type="ARBA" id="ARBA00023242"/>
    </source>
</evidence>
<dbReference type="GO" id="GO:0061630">
    <property type="term" value="F:ubiquitin protein ligase activity"/>
    <property type="evidence" value="ECO:0007669"/>
    <property type="project" value="UniProtKB-EC"/>
</dbReference>
<feature type="compositionally biased region" description="Low complexity" evidence="11">
    <location>
        <begin position="252"/>
        <end position="270"/>
    </location>
</feature>
<dbReference type="InterPro" id="IPR013087">
    <property type="entry name" value="Znf_C2H2_type"/>
</dbReference>
<dbReference type="PANTHER" id="PTHR13480">
    <property type="entry name" value="E3 UBIQUITIN-PROTEIN LIGASE HAKAI-RELATED"/>
    <property type="match status" value="1"/>
</dbReference>
<evidence type="ECO:0000256" key="1">
    <source>
        <dbReference type="ARBA" id="ARBA00000900"/>
    </source>
</evidence>
<proteinExistence type="inferred from homology"/>
<feature type="region of interest" description="Disordered" evidence="11">
    <location>
        <begin position="426"/>
        <end position="492"/>
    </location>
</feature>
<evidence type="ECO:0000256" key="8">
    <source>
        <dbReference type="ARBA" id="ARBA00022833"/>
    </source>
</evidence>
<feature type="compositionally biased region" description="Pro residues" evidence="11">
    <location>
        <begin position="444"/>
        <end position="456"/>
    </location>
</feature>
<keyword evidence="8" id="KW-0862">Zinc</keyword>
<keyword evidence="4" id="KW-0808">Transferase</keyword>
<keyword evidence="14" id="KW-1185">Reference proteome</keyword>
<accession>A0ABC8QMP0</accession>
<dbReference type="PROSITE" id="PS00028">
    <property type="entry name" value="ZINC_FINGER_C2H2_1"/>
    <property type="match status" value="1"/>
</dbReference>
<sequence>MLQIRLSKVPSSEFGGGAKPLTVDSVTVACPEHLVLADLPVAKSVGSATAASLVKTVGRRSRRQLGERVHFCVRCDFPIAIYGRLSPCEHAFCLDCARSDSICYLCDERIQKIQTIKMMEGIFICAAPHCLKSFLKKAEFESHIHERHADLLHPNAEKDGNESDAVSAKRTMVSDSTVQAPPRPVFSPSSNSQFHDREDKAYRLQLRDQPPSWPGMQPKLTPPGQIQNLPSEPQPDNNGPQGFDRSGPPNRFSQQSFDSQGSMQQDSGQFPDKQRGILSRTAFPEYPMHPHQPPNFAVPITPNPGLVPPPFNYPPFAPDGAQPYYGAPYEMARPDSAPEVGSEQGSLLGFPPGPQGGMNFSENYPRPWNFGPVGVPFEPSPSAQGILNMSDSQGRVAFFQGDYGRNSGALPSNLPPLHAGNKGIEPVQGGNPMDGEGILAPQPLQLPPPPPLPPPHMSQLNQGQFYSGEMGHDGQSFRWQHEKRDSFGSGQD</sequence>
<organism evidence="13 14">
    <name type="scientific">Ilex paraguariensis</name>
    <name type="common">yerba mate</name>
    <dbReference type="NCBI Taxonomy" id="185542"/>
    <lineage>
        <taxon>Eukaryota</taxon>
        <taxon>Viridiplantae</taxon>
        <taxon>Streptophyta</taxon>
        <taxon>Embryophyta</taxon>
        <taxon>Tracheophyta</taxon>
        <taxon>Spermatophyta</taxon>
        <taxon>Magnoliopsida</taxon>
        <taxon>eudicotyledons</taxon>
        <taxon>Gunneridae</taxon>
        <taxon>Pentapetalae</taxon>
        <taxon>asterids</taxon>
        <taxon>campanulids</taxon>
        <taxon>Aquifoliales</taxon>
        <taxon>Aquifoliaceae</taxon>
        <taxon>Ilex</taxon>
    </lineage>
</organism>
<dbReference type="InterPro" id="IPR040383">
    <property type="entry name" value="HAKAI/CBLL2"/>
</dbReference>
<keyword evidence="9" id="KW-0539">Nucleus</keyword>
<dbReference type="FunFam" id="3.30.40.10:FF:000280">
    <property type="entry name" value="E3 ubiquitin-protein ligase Hakai"/>
    <property type="match status" value="1"/>
</dbReference>
<feature type="region of interest" description="Disordered" evidence="11">
    <location>
        <begin position="326"/>
        <end position="363"/>
    </location>
</feature>
<dbReference type="PROSITE" id="PS00518">
    <property type="entry name" value="ZF_RING_1"/>
    <property type="match status" value="1"/>
</dbReference>
<comment type="subcellular location">
    <subcellularLocation>
        <location evidence="2">Nucleus</location>
    </subcellularLocation>
</comment>
<feature type="domain" description="C2H2-type" evidence="12">
    <location>
        <begin position="125"/>
        <end position="148"/>
    </location>
</feature>
<comment type="catalytic activity">
    <reaction evidence="1">
        <text>S-ubiquitinyl-[E2 ubiquitin-conjugating enzyme]-L-cysteine + [acceptor protein]-L-lysine = [E2 ubiquitin-conjugating enzyme]-L-cysteine + N(6)-ubiquitinyl-[acceptor protein]-L-lysine.</text>
        <dbReference type="EC" id="2.3.2.27"/>
    </reaction>
</comment>
<feature type="compositionally biased region" description="Polar residues" evidence="11">
    <location>
        <begin position="224"/>
        <end position="240"/>
    </location>
</feature>
<evidence type="ECO:0000256" key="3">
    <source>
        <dbReference type="ARBA" id="ARBA00012483"/>
    </source>
</evidence>
<evidence type="ECO:0000256" key="10">
    <source>
        <dbReference type="ARBA" id="ARBA00038499"/>
    </source>
</evidence>
<dbReference type="InterPro" id="IPR040380">
    <property type="entry name" value="HAKAI-like_RING-HC"/>
</dbReference>
<gene>
    <name evidence="13" type="ORF">ILEXP_LOCUS845</name>
</gene>